<accession>A0A9K3PM77</accession>
<feature type="compositionally biased region" description="Basic and acidic residues" evidence="5">
    <location>
        <begin position="395"/>
        <end position="404"/>
    </location>
</feature>
<evidence type="ECO:0000256" key="3">
    <source>
        <dbReference type="ARBA" id="ARBA00023187"/>
    </source>
</evidence>
<protein>
    <submittedName>
        <fullName evidence="8">Pre-mRNA processing factor 3 PRP3</fullName>
    </submittedName>
</protein>
<comment type="subcellular location">
    <subcellularLocation>
        <location evidence="1">Nucleus</location>
    </subcellularLocation>
</comment>
<keyword evidence="3" id="KW-0508">mRNA splicing</keyword>
<gene>
    <name evidence="8" type="ORF">IV203_007929</name>
</gene>
<dbReference type="GO" id="GO:0046540">
    <property type="term" value="C:U4/U6 x U5 tri-snRNP complex"/>
    <property type="evidence" value="ECO:0007669"/>
    <property type="project" value="InterPro"/>
</dbReference>
<feature type="region of interest" description="Disordered" evidence="5">
    <location>
        <begin position="640"/>
        <end position="670"/>
    </location>
</feature>
<evidence type="ECO:0000256" key="5">
    <source>
        <dbReference type="SAM" id="MobiDB-lite"/>
    </source>
</evidence>
<feature type="domain" description="Pre-mRNA-splicing factor 3" evidence="7">
    <location>
        <begin position="235"/>
        <end position="552"/>
    </location>
</feature>
<proteinExistence type="predicted"/>
<sequence>MSAVEQKPGLNASDNANNNPRDNSNDQHNNESSKQERKRKRRWGDAAAASKPTSESSIVAVAAAATTATTPSVLPVAPSGPLDSKAKALALKASVAARLAALKAKTGASSGIPPMANVASSSLKRPPPPSTHDNNIATAATVTSTSRPVKRAKIYDLDMTVTGPTFRSATTGPPKPKINPYLAHRQQQQQKLPTKDDETQRTGIQPVESISHSALLVKASTTDTINKNQATEEDNDYVDARLEHATSSKSRRQRRELSFVEPGTFVEIAERKRQRALNAESAGFVSGRKAGQFVQSTSIMTQNYYGTTDILDAVTDLGLLPPRPEAGDDYKTTTGSSSSASKHPSMPLVVEWWDMELLPSKLKKQVANLEGKVLSKEAQSQMQHLSTKTTNNNTDHNDPNHENDASADDNNDLTPAIRTLISPEAELLRAKCMEQASLSYSKTAELIQHIVPIRPPHAKKDGPEAEPVLYLTKKELKRQRKRQREAKQRELQDLQAAGLIPAPEPRLTLQNFIRVLGDQAYVDPSQMEQKVMEQMQARQRAHLERNEARKLTKEQKAEKLRRKYEEDTSSTGVHVALFYVKNLSHPYHRTKVDLNAQQFNITGGVVECQSPQVACVIVEGGPKAIKKYTRLMLVRMKWKGPDNEDDGDDLDEEEEDDDEQAEGNNQEGVVRHKFDKENKCELVWTGMATKRFFKGFVFQACETSDQARKILRSKGVGHYWDQVLAQASGRGESMHLKLADSDDDEQDMTERNMDEDDDDDDDDADMIDT</sequence>
<dbReference type="CDD" id="cd24162">
    <property type="entry name" value="Prp3_C"/>
    <property type="match status" value="1"/>
</dbReference>
<evidence type="ECO:0000256" key="4">
    <source>
        <dbReference type="ARBA" id="ARBA00023242"/>
    </source>
</evidence>
<feature type="domain" description="Small nuclear ribonucleoprotein Prp3 C-terminal" evidence="6">
    <location>
        <begin position="576"/>
        <end position="722"/>
    </location>
</feature>
<keyword evidence="2" id="KW-0507">mRNA processing</keyword>
<dbReference type="PROSITE" id="PS50096">
    <property type="entry name" value="IQ"/>
    <property type="match status" value="1"/>
</dbReference>
<evidence type="ECO:0000313" key="8">
    <source>
        <dbReference type="EMBL" id="KAG7351881.1"/>
    </source>
</evidence>
<feature type="compositionally biased region" description="Acidic residues" evidence="5">
    <location>
        <begin position="741"/>
        <end position="769"/>
    </location>
</feature>
<dbReference type="InterPro" id="IPR013881">
    <property type="entry name" value="Pre-mRNA_splic_Prp3_dom"/>
</dbReference>
<dbReference type="OrthoDB" id="10264544at2759"/>
<dbReference type="Pfam" id="PF06544">
    <property type="entry name" value="Prp3_C"/>
    <property type="match status" value="1"/>
</dbReference>
<evidence type="ECO:0000259" key="7">
    <source>
        <dbReference type="Pfam" id="PF08572"/>
    </source>
</evidence>
<dbReference type="PANTHER" id="PTHR14212">
    <property type="entry name" value="U4/U6-ASSOCIATED RNA SPLICING FACTOR-RELATED"/>
    <property type="match status" value="1"/>
</dbReference>
<feature type="region of interest" description="Disordered" evidence="5">
    <location>
        <begin position="1"/>
        <end position="57"/>
    </location>
</feature>
<feature type="compositionally biased region" description="Polar residues" evidence="5">
    <location>
        <begin position="377"/>
        <end position="388"/>
    </location>
</feature>
<name>A0A9K3PM77_9STRA</name>
<feature type="region of interest" description="Disordered" evidence="5">
    <location>
        <begin position="165"/>
        <end position="200"/>
    </location>
</feature>
<dbReference type="EMBL" id="JAGRRH010000017">
    <property type="protein sequence ID" value="KAG7351881.1"/>
    <property type="molecule type" value="Genomic_DNA"/>
</dbReference>
<feature type="compositionally biased region" description="Basic and acidic residues" evidence="5">
    <location>
        <begin position="23"/>
        <end position="35"/>
    </location>
</feature>
<organism evidence="8 9">
    <name type="scientific">Nitzschia inconspicua</name>
    <dbReference type="NCBI Taxonomy" id="303405"/>
    <lineage>
        <taxon>Eukaryota</taxon>
        <taxon>Sar</taxon>
        <taxon>Stramenopiles</taxon>
        <taxon>Ochrophyta</taxon>
        <taxon>Bacillariophyta</taxon>
        <taxon>Bacillariophyceae</taxon>
        <taxon>Bacillariophycidae</taxon>
        <taxon>Bacillariales</taxon>
        <taxon>Bacillariaceae</taxon>
        <taxon>Nitzschia</taxon>
    </lineage>
</organism>
<dbReference type="GO" id="GO:0000398">
    <property type="term" value="P:mRNA splicing, via spliceosome"/>
    <property type="evidence" value="ECO:0007669"/>
    <property type="project" value="InterPro"/>
</dbReference>
<evidence type="ECO:0000256" key="2">
    <source>
        <dbReference type="ARBA" id="ARBA00022664"/>
    </source>
</evidence>
<reference evidence="8" key="2">
    <citation type="submission" date="2021-04" db="EMBL/GenBank/DDBJ databases">
        <authorList>
            <person name="Podell S."/>
        </authorList>
    </citation>
    <scope>NUCLEOTIDE SEQUENCE</scope>
    <source>
        <strain evidence="8">Hildebrandi</strain>
    </source>
</reference>
<dbReference type="Proteomes" id="UP000693970">
    <property type="component" value="Unassembled WGS sequence"/>
</dbReference>
<dbReference type="Pfam" id="PF08572">
    <property type="entry name" value="PRP3"/>
    <property type="match status" value="1"/>
</dbReference>
<feature type="compositionally biased region" description="Low complexity" evidence="5">
    <location>
        <begin position="332"/>
        <end position="341"/>
    </location>
</feature>
<keyword evidence="4" id="KW-0539">Nucleus</keyword>
<feature type="compositionally biased region" description="Acidic residues" evidence="5">
    <location>
        <begin position="643"/>
        <end position="661"/>
    </location>
</feature>
<feature type="region of interest" description="Disordered" evidence="5">
    <location>
        <begin position="730"/>
        <end position="769"/>
    </location>
</feature>
<feature type="compositionally biased region" description="Low complexity" evidence="5">
    <location>
        <begin position="11"/>
        <end position="22"/>
    </location>
</feature>
<feature type="region of interest" description="Disordered" evidence="5">
    <location>
        <begin position="322"/>
        <end position="344"/>
    </location>
</feature>
<dbReference type="AlphaFoldDB" id="A0A9K3PM77"/>
<dbReference type="InterPro" id="IPR027104">
    <property type="entry name" value="Prp3"/>
</dbReference>
<reference evidence="8" key="1">
    <citation type="journal article" date="2021" name="Sci. Rep.">
        <title>Diploid genomic architecture of Nitzschia inconspicua, an elite biomass production diatom.</title>
        <authorList>
            <person name="Oliver A."/>
            <person name="Podell S."/>
            <person name="Pinowska A."/>
            <person name="Traller J.C."/>
            <person name="Smith S.R."/>
            <person name="McClure R."/>
            <person name="Beliaev A."/>
            <person name="Bohutskyi P."/>
            <person name="Hill E.A."/>
            <person name="Rabines A."/>
            <person name="Zheng H."/>
            <person name="Allen L.Z."/>
            <person name="Kuo A."/>
            <person name="Grigoriev I.V."/>
            <person name="Allen A.E."/>
            <person name="Hazlebeck D."/>
            <person name="Allen E.E."/>
        </authorList>
    </citation>
    <scope>NUCLEOTIDE SEQUENCE</scope>
    <source>
        <strain evidence="8">Hildebrandi</strain>
    </source>
</reference>
<feature type="region of interest" description="Disordered" evidence="5">
    <location>
        <begin position="375"/>
        <end position="412"/>
    </location>
</feature>
<comment type="caution">
    <text evidence="8">The sequence shown here is derived from an EMBL/GenBank/DDBJ whole genome shotgun (WGS) entry which is preliminary data.</text>
</comment>
<dbReference type="PANTHER" id="PTHR14212:SF0">
    <property type="entry name" value="U4_U6 SMALL NUCLEAR RIBONUCLEOPROTEIN PRP3"/>
    <property type="match status" value="1"/>
</dbReference>
<evidence type="ECO:0000313" key="9">
    <source>
        <dbReference type="Proteomes" id="UP000693970"/>
    </source>
</evidence>
<evidence type="ECO:0000259" key="6">
    <source>
        <dbReference type="Pfam" id="PF06544"/>
    </source>
</evidence>
<keyword evidence="9" id="KW-1185">Reference proteome</keyword>
<dbReference type="InterPro" id="IPR010541">
    <property type="entry name" value="Prp3_C"/>
</dbReference>
<evidence type="ECO:0000256" key="1">
    <source>
        <dbReference type="ARBA" id="ARBA00004123"/>
    </source>
</evidence>